<dbReference type="RefSeq" id="WP_043370650.1">
    <property type="nucleotide sequence ID" value="NZ_CP006704.1"/>
</dbReference>
<evidence type="ECO:0000313" key="1">
    <source>
        <dbReference type="EMBL" id="AIJ44582.1"/>
    </source>
</evidence>
<dbReference type="HOGENOM" id="CLU_077139_0_0_4"/>
<proteinExistence type="predicted"/>
<accession>A0A076PMK4</accession>
<evidence type="ECO:0008006" key="3">
    <source>
        <dbReference type="Google" id="ProtNLM"/>
    </source>
</evidence>
<reference evidence="1 2" key="1">
    <citation type="journal article" date="2014" name="Genome Announc.">
        <title>Complete Genome Sequence of Polychlorinated Biphenyl Degrader Comamonas testosteroni TK102 (NBRC 109938).</title>
        <authorList>
            <person name="Fukuda K."/>
            <person name="Hosoyama A."/>
            <person name="Tsuchikane K."/>
            <person name="Ohji S."/>
            <person name="Yamazoe A."/>
            <person name="Fujita N."/>
            <person name="Shintani M."/>
            <person name="Kimbara K."/>
        </authorList>
    </citation>
    <scope>NUCLEOTIDE SEQUENCE [LARGE SCALE GENOMIC DNA]</scope>
    <source>
        <strain evidence="1">TK102</strain>
    </source>
</reference>
<protein>
    <recommendedName>
        <fullName evidence="3">DUF3047 domain-containing protein</fullName>
    </recommendedName>
</protein>
<dbReference type="InterPro" id="IPR021409">
    <property type="entry name" value="DUF3047"/>
</dbReference>
<dbReference type="Pfam" id="PF11249">
    <property type="entry name" value="DUF3047"/>
    <property type="match status" value="1"/>
</dbReference>
<dbReference type="KEGG" id="ctes:O987_01965"/>
<dbReference type="AlphaFoldDB" id="A0A076PMK4"/>
<evidence type="ECO:0000313" key="2">
    <source>
        <dbReference type="Proteomes" id="UP000028782"/>
    </source>
</evidence>
<dbReference type="EMBL" id="CP006704">
    <property type="protein sequence ID" value="AIJ44582.1"/>
    <property type="molecule type" value="Genomic_DNA"/>
</dbReference>
<dbReference type="Proteomes" id="UP000028782">
    <property type="component" value="Chromosome"/>
</dbReference>
<sequence length="257" mass="28225">MRFHSQTFVQRKPSPSRIWLAAALATVISTLAVPGLAQGSGIPAFSQMPPGPLGGPWHFATLPNKNPTAFNVVDQNGGHVLRVSTHDAYGNMVHTLHQAAAPDLQLQWRWRVDQLIDKADIKTRAGDDAALKLCVSFDFDKSQLSFGERAKLRLGRISTGEDIPAETLCYVWDNKQPVGTVMHNAFTHRMRYIVLQSGDAHKGQWVTEQRHLSADYQQAFGDESQAMPTIIGVTVSADSDNTHGEGLAYMGDIRLAP</sequence>
<organism evidence="1 2">
    <name type="scientific">Comamonas testosteroni TK102</name>
    <dbReference type="NCBI Taxonomy" id="1392005"/>
    <lineage>
        <taxon>Bacteria</taxon>
        <taxon>Pseudomonadati</taxon>
        <taxon>Pseudomonadota</taxon>
        <taxon>Betaproteobacteria</taxon>
        <taxon>Burkholderiales</taxon>
        <taxon>Comamonadaceae</taxon>
        <taxon>Comamonas</taxon>
    </lineage>
</organism>
<name>A0A076PMK4_COMTE</name>
<gene>
    <name evidence="1" type="ORF">O987_01965</name>
</gene>